<evidence type="ECO:0000313" key="3">
    <source>
        <dbReference type="EMBL" id="NYI95056.1"/>
    </source>
</evidence>
<feature type="compositionally biased region" description="Low complexity" evidence="1">
    <location>
        <begin position="9"/>
        <end position="20"/>
    </location>
</feature>
<dbReference type="InterPro" id="IPR019099">
    <property type="entry name" value="Uncharacterised_PGPGW_TM"/>
</dbReference>
<dbReference type="Proteomes" id="UP000575985">
    <property type="component" value="Unassembled WGS sequence"/>
</dbReference>
<evidence type="ECO:0000313" key="4">
    <source>
        <dbReference type="Proteomes" id="UP000575985"/>
    </source>
</evidence>
<gene>
    <name evidence="3" type="ORF">HNR12_001333</name>
</gene>
<feature type="transmembrane region" description="Helical" evidence="2">
    <location>
        <begin position="51"/>
        <end position="71"/>
    </location>
</feature>
<dbReference type="RefSeq" id="WP_246425012.1">
    <property type="nucleotide sequence ID" value="NZ_JACCFO010000001.1"/>
</dbReference>
<proteinExistence type="predicted"/>
<sequence>MSPSPMTDRPAPAASPTTSTRAHRPSRRWRRFRTRLRVWRLRMHAHPVLSWTWRGVVATVGLFFVLAGVVMCVTPGPGAAAIVLGLAVLATEFAWAKHLLRRARHWAHAAKEKAKDRAVRSHPDSRLARLLGARPSAGTGERPRRRFSLRRCARSLG</sequence>
<organism evidence="3 4">
    <name type="scientific">Streptomonospora nanhaiensis</name>
    <dbReference type="NCBI Taxonomy" id="1323731"/>
    <lineage>
        <taxon>Bacteria</taxon>
        <taxon>Bacillati</taxon>
        <taxon>Actinomycetota</taxon>
        <taxon>Actinomycetes</taxon>
        <taxon>Streptosporangiales</taxon>
        <taxon>Nocardiopsidaceae</taxon>
        <taxon>Streptomonospora</taxon>
    </lineage>
</organism>
<dbReference type="Pfam" id="PF09656">
    <property type="entry name" value="PGPGW"/>
    <property type="match status" value="1"/>
</dbReference>
<accession>A0A853BKJ9</accession>
<keyword evidence="4" id="KW-1185">Reference proteome</keyword>
<keyword evidence="2" id="KW-0812">Transmembrane</keyword>
<reference evidence="3 4" key="1">
    <citation type="submission" date="2020-07" db="EMBL/GenBank/DDBJ databases">
        <title>Sequencing the genomes of 1000 actinobacteria strains.</title>
        <authorList>
            <person name="Klenk H.-P."/>
        </authorList>
    </citation>
    <scope>NUCLEOTIDE SEQUENCE [LARGE SCALE GENOMIC DNA]</scope>
    <source>
        <strain evidence="3 4">DSM 45927</strain>
    </source>
</reference>
<name>A0A853BKJ9_9ACTN</name>
<keyword evidence="2" id="KW-0472">Membrane</keyword>
<keyword evidence="2" id="KW-1133">Transmembrane helix</keyword>
<dbReference type="EMBL" id="JACCFO010000001">
    <property type="protein sequence ID" value="NYI95056.1"/>
    <property type="molecule type" value="Genomic_DNA"/>
</dbReference>
<comment type="caution">
    <text evidence="3">The sequence shown here is derived from an EMBL/GenBank/DDBJ whole genome shotgun (WGS) entry which is preliminary data.</text>
</comment>
<feature type="region of interest" description="Disordered" evidence="1">
    <location>
        <begin position="1"/>
        <end position="26"/>
    </location>
</feature>
<evidence type="ECO:0000256" key="1">
    <source>
        <dbReference type="SAM" id="MobiDB-lite"/>
    </source>
</evidence>
<feature type="transmembrane region" description="Helical" evidence="2">
    <location>
        <begin position="77"/>
        <end position="96"/>
    </location>
</feature>
<evidence type="ECO:0000256" key="2">
    <source>
        <dbReference type="SAM" id="Phobius"/>
    </source>
</evidence>
<dbReference type="AlphaFoldDB" id="A0A853BKJ9"/>
<protein>
    <submittedName>
        <fullName evidence="3">Uncharacterized protein (TIGR02611 family)</fullName>
    </submittedName>
</protein>